<accession>A0A1J0ABR7</accession>
<keyword evidence="2" id="KW-1185">Reference proteome</keyword>
<protein>
    <submittedName>
        <fullName evidence="1">Uncharacterized protein</fullName>
    </submittedName>
</protein>
<gene>
    <name evidence="1" type="ORF">GlitD10_1051</name>
</gene>
<evidence type="ECO:0000313" key="1">
    <source>
        <dbReference type="EMBL" id="APB33371.1"/>
    </source>
</evidence>
<proteinExistence type="predicted"/>
<dbReference type="KEGG" id="glt:GlitD10_1051"/>
<evidence type="ECO:0000313" key="2">
    <source>
        <dbReference type="Proteomes" id="UP000180235"/>
    </source>
</evidence>
<sequence length="142" mass="15683">MNKTGSGNMELVQAGGKGKVAIYRRDGLYWLRWSYGGKRYSLSVGHSQTKPARALAAKIETDMAAGHFDATLETDRPKVDQKVDQGFDGLRGGAIPVLGTLELWEQFTESRRQEGTSGTTIAAKYQPMTANLSRWEQDIDSK</sequence>
<dbReference type="EMBL" id="CP017675">
    <property type="protein sequence ID" value="APB33371.1"/>
    <property type="molecule type" value="Genomic_DNA"/>
</dbReference>
<dbReference type="Proteomes" id="UP000180235">
    <property type="component" value="Chromosome"/>
</dbReference>
<organism evidence="1 2">
    <name type="scientific">Gloeomargarita lithophora Alchichica-D10</name>
    <dbReference type="NCBI Taxonomy" id="1188229"/>
    <lineage>
        <taxon>Bacteria</taxon>
        <taxon>Bacillati</taxon>
        <taxon>Cyanobacteriota</taxon>
        <taxon>Cyanophyceae</taxon>
        <taxon>Gloeomargaritales</taxon>
        <taxon>Gloeomargaritaceae</taxon>
        <taxon>Gloeomargarita</taxon>
    </lineage>
</organism>
<name>A0A1J0ABR7_9CYAN</name>
<dbReference type="RefSeq" id="WP_071453963.1">
    <property type="nucleotide sequence ID" value="NZ_CP017675.1"/>
</dbReference>
<reference evidence="1 2" key="1">
    <citation type="submission" date="2016-10" db="EMBL/GenBank/DDBJ databases">
        <title>Description of Gloeomargarita lithophora gen. nov., sp. nov., a thylakoid-bearing basal-branching cyanobacterium with intracellular carbonates, and proposal for Gloeomargaritales ord. nov.</title>
        <authorList>
            <person name="Moreira D."/>
            <person name="Tavera R."/>
            <person name="Benzerara K."/>
            <person name="Skouri-Panet F."/>
            <person name="Couradeau E."/>
            <person name="Gerard E."/>
            <person name="Loussert C."/>
            <person name="Novelo E."/>
            <person name="Zivanovic Y."/>
            <person name="Lopez-Garcia P."/>
        </authorList>
    </citation>
    <scope>NUCLEOTIDE SEQUENCE [LARGE SCALE GENOMIC DNA]</scope>
    <source>
        <strain evidence="1 2">D10</strain>
    </source>
</reference>
<dbReference type="AlphaFoldDB" id="A0A1J0ABR7"/>
<dbReference type="OrthoDB" id="530235at2"/>